<sequence length="171" mass="18234">MTDEKQLEALSIQLGKRLLQQGKTVTTAESCTGGWLAKVLTDIAGSSDYFHRGFVTYSNEAKHQMIGVKDASLQQFGAVSGQVVSEMALGALNEAKADFAISVSGIAGPGGGSTEKPVGTVWFGFAQKQVDDTIAISTKHCVFQGDRNQVRLQSTAYALEMLLKIISEKSS</sequence>
<dbReference type="SUPFAM" id="SSF142433">
    <property type="entry name" value="CinA-like"/>
    <property type="match status" value="1"/>
</dbReference>
<reference evidence="2 3" key="1">
    <citation type="submission" date="2016-04" db="EMBL/GenBank/DDBJ databases">
        <title>ATOL: Assembling a taxonomically balanced genome-scale reconstruction of the evolutionary history of the Enterobacteriaceae.</title>
        <authorList>
            <person name="Plunkett G.III."/>
            <person name="Neeno-Eckwall E.C."/>
            <person name="Glasner J.D."/>
            <person name="Perna N.T."/>
        </authorList>
    </citation>
    <scope>NUCLEOTIDE SEQUENCE [LARGE SCALE GENOMIC DNA]</scope>
    <source>
        <strain evidence="2 3">ATCC 35613</strain>
    </source>
</reference>
<evidence type="ECO:0000313" key="2">
    <source>
        <dbReference type="EMBL" id="OAT49831.1"/>
    </source>
</evidence>
<name>A0A1B7JPJ4_9GAMM</name>
<comment type="caution">
    <text evidence="2">The sequence shown here is derived from an EMBL/GenBank/DDBJ whole genome shotgun (WGS) entry which is preliminary data.</text>
</comment>
<dbReference type="InterPro" id="IPR008136">
    <property type="entry name" value="CinA_C"/>
</dbReference>
<dbReference type="NCBIfam" id="NF002975">
    <property type="entry name" value="PRK03661.1"/>
    <property type="match status" value="1"/>
</dbReference>
<keyword evidence="3" id="KW-1185">Reference proteome</keyword>
<gene>
    <name evidence="2" type="ORF">M998_2997</name>
</gene>
<dbReference type="NCBIfam" id="TIGR00199">
    <property type="entry name" value="PncC_domain"/>
    <property type="match status" value="1"/>
</dbReference>
<dbReference type="InterPro" id="IPR036653">
    <property type="entry name" value="CinA-like_C"/>
</dbReference>
<evidence type="ECO:0000259" key="1">
    <source>
        <dbReference type="Pfam" id="PF02464"/>
    </source>
</evidence>
<dbReference type="Proteomes" id="UP000078224">
    <property type="component" value="Unassembled WGS sequence"/>
</dbReference>
<accession>A0A1B7JPJ4</accession>
<protein>
    <submittedName>
        <fullName evidence="2">Putative DNA repair protein</fullName>
    </submittedName>
</protein>
<dbReference type="Pfam" id="PF02464">
    <property type="entry name" value="CinA"/>
    <property type="match status" value="1"/>
</dbReference>
<dbReference type="OrthoDB" id="9801454at2"/>
<dbReference type="PATRIC" id="fig|1354272.4.peg.3059"/>
<dbReference type="AlphaFoldDB" id="A0A1B7JPJ4"/>
<evidence type="ECO:0000313" key="3">
    <source>
        <dbReference type="Proteomes" id="UP000078224"/>
    </source>
</evidence>
<feature type="domain" description="CinA C-terminal" evidence="1">
    <location>
        <begin position="9"/>
        <end position="165"/>
    </location>
</feature>
<dbReference type="EMBL" id="LXEW01000040">
    <property type="protein sequence ID" value="OAT49831.1"/>
    <property type="molecule type" value="Genomic_DNA"/>
</dbReference>
<dbReference type="RefSeq" id="WP_068439606.1">
    <property type="nucleotide sequence ID" value="NZ_LXEW01000040.1"/>
</dbReference>
<proteinExistence type="predicted"/>
<organism evidence="2 3">
    <name type="scientific">Providencia heimbachae ATCC 35613</name>
    <dbReference type="NCBI Taxonomy" id="1354272"/>
    <lineage>
        <taxon>Bacteria</taxon>
        <taxon>Pseudomonadati</taxon>
        <taxon>Pseudomonadota</taxon>
        <taxon>Gammaproteobacteria</taxon>
        <taxon>Enterobacterales</taxon>
        <taxon>Morganellaceae</taxon>
        <taxon>Providencia</taxon>
    </lineage>
</organism>
<dbReference type="Gene3D" id="3.90.950.20">
    <property type="entry name" value="CinA-like"/>
    <property type="match status" value="1"/>
</dbReference>